<dbReference type="EMBL" id="JADGIZ020000081">
    <property type="protein sequence ID" value="KAL2911990.1"/>
    <property type="molecule type" value="Genomic_DNA"/>
</dbReference>
<comment type="catalytic activity">
    <reaction evidence="2">
        <text>methylglyoxal + H2O = (R)-lactate + H(+)</text>
        <dbReference type="Rhea" id="RHEA:27754"/>
        <dbReference type="ChEBI" id="CHEBI:15377"/>
        <dbReference type="ChEBI" id="CHEBI:15378"/>
        <dbReference type="ChEBI" id="CHEBI:16004"/>
        <dbReference type="ChEBI" id="CHEBI:17158"/>
        <dbReference type="EC" id="4.2.1.130"/>
    </reaction>
</comment>
<sequence>MVSAHKVLVLVADGSEEMETVISVDVLRRAGIHVHLAAAQDSVEATCSRGVRVTADGLLADVPGLAAGGYDAIVLPGGLAGAKTFAASPRVGALLREGEQAGLLVAAISPIALKAAGVFRGARITSHPSVRSELDAVYAYSEDRVVTDGKLVTSRGPGTTFDFALAIVKAICGAAKMHEIAEPMMLPPSLVQAL</sequence>
<reference evidence="4 5" key="1">
    <citation type="submission" date="2023-09" db="EMBL/GenBank/DDBJ databases">
        <title>Pangenome analysis of Batrachochytrium dendrobatidis and related Chytrids.</title>
        <authorList>
            <person name="Yacoub M.N."/>
            <person name="Stajich J.E."/>
            <person name="James T.Y."/>
        </authorList>
    </citation>
    <scope>NUCLEOTIDE SEQUENCE [LARGE SCALE GENOMIC DNA]</scope>
    <source>
        <strain evidence="4 5">JEL0888</strain>
    </source>
</reference>
<organism evidence="4 5">
    <name type="scientific">Polyrhizophydium stewartii</name>
    <dbReference type="NCBI Taxonomy" id="2732419"/>
    <lineage>
        <taxon>Eukaryota</taxon>
        <taxon>Fungi</taxon>
        <taxon>Fungi incertae sedis</taxon>
        <taxon>Chytridiomycota</taxon>
        <taxon>Chytridiomycota incertae sedis</taxon>
        <taxon>Chytridiomycetes</taxon>
        <taxon>Rhizophydiales</taxon>
        <taxon>Rhizophydiales incertae sedis</taxon>
        <taxon>Polyrhizophydium</taxon>
    </lineage>
</organism>
<dbReference type="Proteomes" id="UP001527925">
    <property type="component" value="Unassembled WGS sequence"/>
</dbReference>
<evidence type="ECO:0000313" key="4">
    <source>
        <dbReference type="EMBL" id="KAL2911990.1"/>
    </source>
</evidence>
<evidence type="ECO:0000313" key="5">
    <source>
        <dbReference type="Proteomes" id="UP001527925"/>
    </source>
</evidence>
<dbReference type="PANTHER" id="PTHR48094:SF12">
    <property type="entry name" value="PARKINSON DISEASE PROTEIN 7 HOMOLOG"/>
    <property type="match status" value="1"/>
</dbReference>
<feature type="domain" description="DJ-1/PfpI" evidence="3">
    <location>
        <begin position="5"/>
        <end position="169"/>
    </location>
</feature>
<comment type="caution">
    <text evidence="4">The sequence shown here is derived from an EMBL/GenBank/DDBJ whole genome shotgun (WGS) entry which is preliminary data.</text>
</comment>
<dbReference type="InterPro" id="IPR050325">
    <property type="entry name" value="Prot/Nucl_acid_deglycase"/>
</dbReference>
<evidence type="ECO:0000256" key="1">
    <source>
        <dbReference type="ARBA" id="ARBA00013134"/>
    </source>
</evidence>
<dbReference type="Pfam" id="PF01965">
    <property type="entry name" value="DJ-1_PfpI"/>
    <property type="match status" value="1"/>
</dbReference>
<evidence type="ECO:0000259" key="3">
    <source>
        <dbReference type="Pfam" id="PF01965"/>
    </source>
</evidence>
<dbReference type="CDD" id="cd03135">
    <property type="entry name" value="GATase1_DJ-1"/>
    <property type="match status" value="1"/>
</dbReference>
<dbReference type="SUPFAM" id="SSF52317">
    <property type="entry name" value="Class I glutamine amidotransferase-like"/>
    <property type="match status" value="1"/>
</dbReference>
<keyword evidence="5" id="KW-1185">Reference proteome</keyword>
<keyword evidence="4" id="KW-0378">Hydrolase</keyword>
<name>A0ABR4MXJ6_9FUNG</name>
<dbReference type="NCBIfam" id="TIGR01383">
    <property type="entry name" value="not_thiJ"/>
    <property type="match status" value="1"/>
</dbReference>
<accession>A0ABR4MXJ6</accession>
<dbReference type="InterPro" id="IPR029062">
    <property type="entry name" value="Class_I_gatase-like"/>
</dbReference>
<dbReference type="InterPro" id="IPR006287">
    <property type="entry name" value="DJ-1"/>
</dbReference>
<dbReference type="Gene3D" id="3.40.50.880">
    <property type="match status" value="1"/>
</dbReference>
<evidence type="ECO:0000256" key="2">
    <source>
        <dbReference type="ARBA" id="ARBA00048082"/>
    </source>
</evidence>
<dbReference type="EC" id="4.2.1.130" evidence="1"/>
<dbReference type="InterPro" id="IPR002818">
    <property type="entry name" value="DJ-1/PfpI"/>
</dbReference>
<protein>
    <recommendedName>
        <fullName evidence="1">D-lactate dehydratase</fullName>
        <ecNumber evidence="1">4.2.1.130</ecNumber>
    </recommendedName>
</protein>
<dbReference type="PANTHER" id="PTHR48094">
    <property type="entry name" value="PROTEIN/NUCLEIC ACID DEGLYCASE DJ-1-RELATED"/>
    <property type="match status" value="1"/>
</dbReference>
<dbReference type="GO" id="GO:0036524">
    <property type="term" value="F:protein deglycase activity"/>
    <property type="evidence" value="ECO:0007669"/>
    <property type="project" value="UniProtKB-EC"/>
</dbReference>
<gene>
    <name evidence="4" type="primary">PARK7</name>
    <name evidence="4" type="ORF">HK105_208537</name>
</gene>
<proteinExistence type="predicted"/>